<dbReference type="PANTHER" id="PTHR30069:SF46">
    <property type="entry name" value="OAR PROTEIN"/>
    <property type="match status" value="1"/>
</dbReference>
<keyword evidence="3" id="KW-1134">Transmembrane beta strand</keyword>
<dbReference type="eggNOG" id="COG4771">
    <property type="taxonomic scope" value="Bacteria"/>
</dbReference>
<dbReference type="GO" id="GO:0015344">
    <property type="term" value="F:siderophore uptake transmembrane transporter activity"/>
    <property type="evidence" value="ECO:0007669"/>
    <property type="project" value="TreeGrafter"/>
</dbReference>
<feature type="signal peptide" evidence="8">
    <location>
        <begin position="1"/>
        <end position="23"/>
    </location>
</feature>
<dbReference type="HOGENOM" id="CLU_006298_0_0_0"/>
<dbReference type="Pfam" id="PF13620">
    <property type="entry name" value="CarboxypepD_reg"/>
    <property type="match status" value="1"/>
</dbReference>
<accession>G8NPD7</accession>
<evidence type="ECO:0000259" key="9">
    <source>
        <dbReference type="Pfam" id="PF25183"/>
    </source>
</evidence>
<proteinExistence type="predicted"/>
<dbReference type="KEGG" id="gma:AciX8_0506"/>
<evidence type="ECO:0000256" key="2">
    <source>
        <dbReference type="ARBA" id="ARBA00022448"/>
    </source>
</evidence>
<keyword evidence="10" id="KW-0675">Receptor</keyword>
<dbReference type="SUPFAM" id="SSF56935">
    <property type="entry name" value="Porins"/>
    <property type="match status" value="1"/>
</dbReference>
<dbReference type="AlphaFoldDB" id="G8NPD7"/>
<evidence type="ECO:0000313" key="10">
    <source>
        <dbReference type="EMBL" id="AEU34857.1"/>
    </source>
</evidence>
<comment type="subcellular location">
    <subcellularLocation>
        <location evidence="1">Cell outer membrane</location>
        <topology evidence="1">Multi-pass membrane protein</topology>
    </subcellularLocation>
</comment>
<keyword evidence="6" id="KW-0998">Cell outer membrane</keyword>
<feature type="compositionally biased region" description="Basic and acidic residues" evidence="7">
    <location>
        <begin position="982"/>
        <end position="994"/>
    </location>
</feature>
<dbReference type="InterPro" id="IPR008969">
    <property type="entry name" value="CarboxyPept-like_regulatory"/>
</dbReference>
<protein>
    <submittedName>
        <fullName evidence="10">TonB-dependent receptor plug</fullName>
    </submittedName>
</protein>
<keyword evidence="5" id="KW-0472">Membrane</keyword>
<dbReference type="InterPro" id="IPR039426">
    <property type="entry name" value="TonB-dep_rcpt-like"/>
</dbReference>
<evidence type="ECO:0000256" key="1">
    <source>
        <dbReference type="ARBA" id="ARBA00004571"/>
    </source>
</evidence>
<dbReference type="InterPro" id="IPR057601">
    <property type="entry name" value="Oar-like_b-barrel"/>
</dbReference>
<dbReference type="STRING" id="682795.AciX8_0506"/>
<evidence type="ECO:0000313" key="11">
    <source>
        <dbReference type="Proteomes" id="UP000007113"/>
    </source>
</evidence>
<dbReference type="RefSeq" id="WP_014263741.1">
    <property type="nucleotide sequence ID" value="NC_016631.1"/>
</dbReference>
<dbReference type="GO" id="GO:0009279">
    <property type="term" value="C:cell outer membrane"/>
    <property type="evidence" value="ECO:0007669"/>
    <property type="project" value="UniProtKB-SubCell"/>
</dbReference>
<feature type="chain" id="PRO_5003512129" evidence="8">
    <location>
        <begin position="24"/>
        <end position="1209"/>
    </location>
</feature>
<reference evidence="10 11" key="1">
    <citation type="submission" date="2011-11" db="EMBL/GenBank/DDBJ databases">
        <title>Complete sequence of Granulicella mallensis MP5ACTX8.</title>
        <authorList>
            <consortium name="US DOE Joint Genome Institute"/>
            <person name="Lucas S."/>
            <person name="Copeland A."/>
            <person name="Lapidus A."/>
            <person name="Cheng J.-F."/>
            <person name="Goodwin L."/>
            <person name="Pitluck S."/>
            <person name="Peters L."/>
            <person name="Lu M."/>
            <person name="Detter J.C."/>
            <person name="Han C."/>
            <person name="Tapia R."/>
            <person name="Land M."/>
            <person name="Hauser L."/>
            <person name="Kyrpides N."/>
            <person name="Ivanova N."/>
            <person name="Mikhailova N."/>
            <person name="Pagani I."/>
            <person name="Rawat S."/>
            <person name="Mannisto M."/>
            <person name="Haggblom M."/>
            <person name="Woyke T."/>
        </authorList>
    </citation>
    <scope>NUCLEOTIDE SEQUENCE [LARGE SCALE GENOMIC DNA]</scope>
    <source>
        <strain evidence="11">ATCC BAA-1857 / DSM 23137 / MP5ACTX8</strain>
    </source>
</reference>
<sequence length="1209" mass="130118" precursor="true">MSKFVRVLGCMFMLFAFSLMASAQLSTSTLFGTVTDSTGAALPKATVTITQTDTQFVRTVVTNDAGEYRADFLPVGPYKVTVSASGFKTLDREGLTLTVTEEAKLDLSMQAGGTSQTVEVTADIPLLNTGNSVLGRTVDNVEIDNLPLVDRNVYTLLDLTPGVQNNNAAGSGGNGGVINPLGYPEQHVKINGSTDSGVGQVAYYLDGGSNMTGVRNTGNPLPNPDAISQFRVDTNNFSAQFGRNSAGVVSVLTKSGSNDFHGSVFEFYRDRNFNATTHLQSSKTPYNQQRFGFVLGGPVIKNKLFFFGSYAGFRYISDNILTTTVPSAAMDAGNFSENIPTTPVLAGQTNCTVAEQSSTKFWACNPYRSKTGSDPAFYPGNIVPVSDFDPSIAAILKAGLIPTPNPSQASDTIYTRRDFSPFREKTDEELYKGDYQMTLRQRLTMSYFHETGDFVVNPSGNNILGWVVHDYKFAQHDANIAHTWTISNNTVNQLMLNYTRLIGGRVPSPAESLANYGSKFAEQTPSGTICGVPAQAGCSRPQLAPSAWFTAGNAITGPVTGSNVYAIRDVVSSTHGKHTLYYGGEANRENDAQQTTLNNYGAFGFTNHTNTANRSSAAITDFFFGSPNSMEQDVPVYANANYFNYGLFFQDDWRALPSLTINLGIRYDIQTTPTDTQRMTMQFVPGKQSTVAPSLPLGILLPGDPGVPAGGVPTRYDHVSPRVGLAWQPYPGGHTVIHAAAGIFYGSVGGNLFTYPSNGEPFSGRPTFNNVIHISDPYATDPKDFCGGDATCIAGGVGHSPYPFIYDSKNPQFVVKPAALITLDPNFRWPEIYQINFGFQQQLTNSFAFSGSYVASLSRKLPIEWDINYPTFNLNGAGASGASCTDTTLNCSYANTTATVNNRRPFNQKSYAGGSAANPILSSISQIQSSEGANYNGLQITAQQRVTHGFSIQGFYVWSKSLQSEDLDTTGNTGNSSNTETEDPRNKRLDRQRSDFDQRHIVAISFVYKPQYGVSSKVVRQIVNGWTVTSIIQLQSGNPINITTGSDNNADGVSNDRPNLAPGVMRAHVKDNGHSRAAMMQQWVDYSQFCVANAALNGIPACPQNGAGPANSDGTVRQNALDGPGRRAVAASLFRDFSITDRVKFQLRGEAENVFNLTNLPNPTLTLSSGIPPGPGNPTATGSFGRINGSVSGGTFGNRVLQVGGRILF</sequence>
<evidence type="ECO:0000256" key="4">
    <source>
        <dbReference type="ARBA" id="ARBA00022692"/>
    </source>
</evidence>
<keyword evidence="11" id="KW-1185">Reference proteome</keyword>
<dbReference type="Proteomes" id="UP000007113">
    <property type="component" value="Chromosome"/>
</dbReference>
<name>G8NPD7_GRAMM</name>
<keyword evidence="8" id="KW-0732">Signal</keyword>
<dbReference type="Gene3D" id="2.40.170.20">
    <property type="entry name" value="TonB-dependent receptor, beta-barrel domain"/>
    <property type="match status" value="1"/>
</dbReference>
<dbReference type="PANTHER" id="PTHR30069">
    <property type="entry name" value="TONB-DEPENDENT OUTER MEMBRANE RECEPTOR"/>
    <property type="match status" value="1"/>
</dbReference>
<keyword evidence="4" id="KW-0812">Transmembrane</keyword>
<feature type="region of interest" description="Disordered" evidence="7">
    <location>
        <begin position="967"/>
        <end position="994"/>
    </location>
</feature>
<gene>
    <name evidence="10" type="ordered locus">AciX8_0506</name>
</gene>
<dbReference type="Pfam" id="PF25183">
    <property type="entry name" value="OMP_b-brl_4"/>
    <property type="match status" value="1"/>
</dbReference>
<organism evidence="10 11">
    <name type="scientific">Granulicella mallensis (strain ATCC BAA-1857 / DSM 23137 / MP5ACTX8)</name>
    <dbReference type="NCBI Taxonomy" id="682795"/>
    <lineage>
        <taxon>Bacteria</taxon>
        <taxon>Pseudomonadati</taxon>
        <taxon>Acidobacteriota</taxon>
        <taxon>Terriglobia</taxon>
        <taxon>Terriglobales</taxon>
        <taxon>Acidobacteriaceae</taxon>
        <taxon>Granulicella</taxon>
    </lineage>
</organism>
<evidence type="ECO:0000256" key="7">
    <source>
        <dbReference type="SAM" id="MobiDB-lite"/>
    </source>
</evidence>
<dbReference type="EMBL" id="CP003130">
    <property type="protein sequence ID" value="AEU34857.1"/>
    <property type="molecule type" value="Genomic_DNA"/>
</dbReference>
<dbReference type="GO" id="GO:0044718">
    <property type="term" value="P:siderophore transmembrane transport"/>
    <property type="evidence" value="ECO:0007669"/>
    <property type="project" value="TreeGrafter"/>
</dbReference>
<keyword evidence="2" id="KW-0813">Transport</keyword>
<evidence type="ECO:0000256" key="3">
    <source>
        <dbReference type="ARBA" id="ARBA00022452"/>
    </source>
</evidence>
<evidence type="ECO:0000256" key="8">
    <source>
        <dbReference type="SAM" id="SignalP"/>
    </source>
</evidence>
<dbReference type="OrthoDB" id="97893at2"/>
<feature type="domain" description="TonB-dependent transporter Oar-like beta-barrel" evidence="9">
    <location>
        <begin position="253"/>
        <end position="1202"/>
    </location>
</feature>
<feature type="compositionally biased region" description="Low complexity" evidence="7">
    <location>
        <begin position="969"/>
        <end position="979"/>
    </location>
</feature>
<dbReference type="InterPro" id="IPR036942">
    <property type="entry name" value="Beta-barrel_TonB_sf"/>
</dbReference>
<dbReference type="SUPFAM" id="SSF49464">
    <property type="entry name" value="Carboxypeptidase regulatory domain-like"/>
    <property type="match status" value="1"/>
</dbReference>
<evidence type="ECO:0000256" key="5">
    <source>
        <dbReference type="ARBA" id="ARBA00023136"/>
    </source>
</evidence>
<evidence type="ECO:0000256" key="6">
    <source>
        <dbReference type="ARBA" id="ARBA00023237"/>
    </source>
</evidence>
<dbReference type="Gene3D" id="2.60.40.1120">
    <property type="entry name" value="Carboxypeptidase-like, regulatory domain"/>
    <property type="match status" value="1"/>
</dbReference>